<evidence type="ECO:0000256" key="3">
    <source>
        <dbReference type="ARBA" id="ARBA00022692"/>
    </source>
</evidence>
<comment type="subcellular location">
    <subcellularLocation>
        <location evidence="1">Cell membrane</location>
        <topology evidence="1">Multi-pass membrane protein</topology>
    </subcellularLocation>
</comment>
<comment type="caution">
    <text evidence="9">The sequence shown here is derived from an EMBL/GenBank/DDBJ whole genome shotgun (WGS) entry which is preliminary data.</text>
</comment>
<proteinExistence type="predicted"/>
<dbReference type="Proteomes" id="UP001501638">
    <property type="component" value="Unassembled WGS sequence"/>
</dbReference>
<dbReference type="Gene3D" id="1.20.144.10">
    <property type="entry name" value="Phosphatidic acid phosphatase type 2/haloperoxidase"/>
    <property type="match status" value="1"/>
</dbReference>
<dbReference type="PANTHER" id="PTHR14969:SF62">
    <property type="entry name" value="DECAPRENYLPHOSPHORYL-5-PHOSPHORIBOSE PHOSPHATASE RV3807C-RELATED"/>
    <property type="match status" value="1"/>
</dbReference>
<evidence type="ECO:0000256" key="2">
    <source>
        <dbReference type="ARBA" id="ARBA00022475"/>
    </source>
</evidence>
<accession>A0ABP5WMS1</accession>
<dbReference type="SMART" id="SM00014">
    <property type="entry name" value="acidPPc"/>
    <property type="match status" value="1"/>
</dbReference>
<dbReference type="Pfam" id="PF01569">
    <property type="entry name" value="PAP2"/>
    <property type="match status" value="1"/>
</dbReference>
<feature type="domain" description="Phosphatidic acid phosphatase type 2/haloperoxidase" evidence="8">
    <location>
        <begin position="62"/>
        <end position="176"/>
    </location>
</feature>
<gene>
    <name evidence="9" type="ORF">GCM10010405_12370</name>
</gene>
<dbReference type="InterPro" id="IPR036938">
    <property type="entry name" value="PAP2/HPO_sf"/>
</dbReference>
<evidence type="ECO:0000259" key="8">
    <source>
        <dbReference type="SMART" id="SM00014"/>
    </source>
</evidence>
<feature type="transmembrane region" description="Helical" evidence="7">
    <location>
        <begin position="34"/>
        <end position="54"/>
    </location>
</feature>
<evidence type="ECO:0000256" key="5">
    <source>
        <dbReference type="ARBA" id="ARBA00022989"/>
    </source>
</evidence>
<protein>
    <submittedName>
        <fullName evidence="9">Phosphatase PAP2 family protein</fullName>
    </submittedName>
</protein>
<keyword evidence="5 7" id="KW-1133">Transmembrane helix</keyword>
<keyword evidence="6 7" id="KW-0472">Membrane</keyword>
<dbReference type="SUPFAM" id="SSF48317">
    <property type="entry name" value="Acid phosphatase/Vanadium-dependent haloperoxidase"/>
    <property type="match status" value="1"/>
</dbReference>
<keyword evidence="4" id="KW-0378">Hydrolase</keyword>
<feature type="transmembrane region" description="Helical" evidence="7">
    <location>
        <begin position="118"/>
        <end position="140"/>
    </location>
</feature>
<organism evidence="9 10">
    <name type="scientific">Streptomyces macrosporus</name>
    <dbReference type="NCBI Taxonomy" id="44032"/>
    <lineage>
        <taxon>Bacteria</taxon>
        <taxon>Bacillati</taxon>
        <taxon>Actinomycetota</taxon>
        <taxon>Actinomycetes</taxon>
        <taxon>Kitasatosporales</taxon>
        <taxon>Streptomycetaceae</taxon>
        <taxon>Streptomyces</taxon>
    </lineage>
</organism>
<sequence length="201" mass="21007">MNSDLPSDLHGDLYRDVTDFAHDTPGWVHTLAEYGTEGGLLILLALLAAACWRVRHAEPRVLARALLGPVGVAVAYGISEAVKVVVREERPCRAVVGAAVPIAPCPEPGDWSFPSNHATIAVASAVAVVVVWRAAAWLALPLALSTAFSRVFVGVHYPHDVAAGAVLGTVVVLLVTWAAVGPAAVLADRVRARLGYTSPAS</sequence>
<dbReference type="RefSeq" id="WP_344321065.1">
    <property type="nucleotide sequence ID" value="NZ_BAAASZ010000008.1"/>
</dbReference>
<dbReference type="EMBL" id="BAAASZ010000008">
    <property type="protein sequence ID" value="GAA2431000.1"/>
    <property type="molecule type" value="Genomic_DNA"/>
</dbReference>
<evidence type="ECO:0000256" key="7">
    <source>
        <dbReference type="SAM" id="Phobius"/>
    </source>
</evidence>
<evidence type="ECO:0000256" key="4">
    <source>
        <dbReference type="ARBA" id="ARBA00022801"/>
    </source>
</evidence>
<evidence type="ECO:0000256" key="6">
    <source>
        <dbReference type="ARBA" id="ARBA00023136"/>
    </source>
</evidence>
<keyword evidence="10" id="KW-1185">Reference proteome</keyword>
<evidence type="ECO:0000313" key="9">
    <source>
        <dbReference type="EMBL" id="GAA2431000.1"/>
    </source>
</evidence>
<keyword evidence="2" id="KW-1003">Cell membrane</keyword>
<dbReference type="PANTHER" id="PTHR14969">
    <property type="entry name" value="SPHINGOSINE-1-PHOSPHATE PHOSPHOHYDROLASE"/>
    <property type="match status" value="1"/>
</dbReference>
<dbReference type="CDD" id="cd01610">
    <property type="entry name" value="PAP2_like"/>
    <property type="match status" value="1"/>
</dbReference>
<keyword evidence="3 7" id="KW-0812">Transmembrane</keyword>
<evidence type="ECO:0000256" key="1">
    <source>
        <dbReference type="ARBA" id="ARBA00004651"/>
    </source>
</evidence>
<name>A0ABP5WMS1_9ACTN</name>
<feature type="transmembrane region" description="Helical" evidence="7">
    <location>
        <begin position="161"/>
        <end position="180"/>
    </location>
</feature>
<evidence type="ECO:0000313" key="10">
    <source>
        <dbReference type="Proteomes" id="UP001501638"/>
    </source>
</evidence>
<dbReference type="InterPro" id="IPR000326">
    <property type="entry name" value="PAP2/HPO"/>
</dbReference>
<reference evidence="10" key="1">
    <citation type="journal article" date="2019" name="Int. J. Syst. Evol. Microbiol.">
        <title>The Global Catalogue of Microorganisms (GCM) 10K type strain sequencing project: providing services to taxonomists for standard genome sequencing and annotation.</title>
        <authorList>
            <consortium name="The Broad Institute Genomics Platform"/>
            <consortium name="The Broad Institute Genome Sequencing Center for Infectious Disease"/>
            <person name="Wu L."/>
            <person name="Ma J."/>
        </authorList>
    </citation>
    <scope>NUCLEOTIDE SEQUENCE [LARGE SCALE GENOMIC DNA]</scope>
    <source>
        <strain evidence="10">JCM 6305</strain>
    </source>
</reference>